<evidence type="ECO:0000313" key="2">
    <source>
        <dbReference type="Proteomes" id="UP000824469"/>
    </source>
</evidence>
<comment type="caution">
    <text evidence="1">The sequence shown here is derived from an EMBL/GenBank/DDBJ whole genome shotgun (WGS) entry which is preliminary data.</text>
</comment>
<keyword evidence="2" id="KW-1185">Reference proteome</keyword>
<name>A0AA38C6T1_TAXCH</name>
<dbReference type="Proteomes" id="UP000824469">
    <property type="component" value="Unassembled WGS sequence"/>
</dbReference>
<evidence type="ECO:0000313" key="1">
    <source>
        <dbReference type="EMBL" id="KAH9293698.1"/>
    </source>
</evidence>
<organism evidence="1 2">
    <name type="scientific">Taxus chinensis</name>
    <name type="common">Chinese yew</name>
    <name type="synonym">Taxus wallichiana var. chinensis</name>
    <dbReference type="NCBI Taxonomy" id="29808"/>
    <lineage>
        <taxon>Eukaryota</taxon>
        <taxon>Viridiplantae</taxon>
        <taxon>Streptophyta</taxon>
        <taxon>Embryophyta</taxon>
        <taxon>Tracheophyta</taxon>
        <taxon>Spermatophyta</taxon>
        <taxon>Pinopsida</taxon>
        <taxon>Pinidae</taxon>
        <taxon>Conifers II</taxon>
        <taxon>Cupressales</taxon>
        <taxon>Taxaceae</taxon>
        <taxon>Taxus</taxon>
    </lineage>
</organism>
<dbReference type="AlphaFoldDB" id="A0AA38C6T1"/>
<accession>A0AA38C6T1</accession>
<gene>
    <name evidence="1" type="ORF">KI387_041099</name>
</gene>
<protein>
    <submittedName>
        <fullName evidence="1">Uncharacterized protein</fullName>
    </submittedName>
</protein>
<dbReference type="EMBL" id="JAHRHJ020000830">
    <property type="protein sequence ID" value="KAH9293698.1"/>
    <property type="molecule type" value="Genomic_DNA"/>
</dbReference>
<feature type="non-terminal residue" evidence="1">
    <location>
        <position position="103"/>
    </location>
</feature>
<reference evidence="1 2" key="1">
    <citation type="journal article" date="2021" name="Nat. Plants">
        <title>The Taxus genome provides insights into paclitaxel biosynthesis.</title>
        <authorList>
            <person name="Xiong X."/>
            <person name="Gou J."/>
            <person name="Liao Q."/>
            <person name="Li Y."/>
            <person name="Zhou Q."/>
            <person name="Bi G."/>
            <person name="Li C."/>
            <person name="Du R."/>
            <person name="Wang X."/>
            <person name="Sun T."/>
            <person name="Guo L."/>
            <person name="Liang H."/>
            <person name="Lu P."/>
            <person name="Wu Y."/>
            <person name="Zhang Z."/>
            <person name="Ro D.K."/>
            <person name="Shang Y."/>
            <person name="Huang S."/>
            <person name="Yan J."/>
        </authorList>
    </citation>
    <scope>NUCLEOTIDE SEQUENCE [LARGE SCALE GENOMIC DNA]</scope>
    <source>
        <strain evidence="1">Ta-2019</strain>
    </source>
</reference>
<sequence>TRYGTKATIRSEPIANFHIDPHTPSPINTNCLTFHQEDYLGTDEANTKVGNILDLSLDEWERKVHYFYPYKEIEESELGVYYMHEENQLIPSITEPDHKDDNE</sequence>
<feature type="non-terminal residue" evidence="1">
    <location>
        <position position="1"/>
    </location>
</feature>
<proteinExistence type="predicted"/>